<dbReference type="AlphaFoldDB" id="A0A0F9PXN5"/>
<protein>
    <submittedName>
        <fullName evidence="2">Uncharacterized protein</fullName>
    </submittedName>
</protein>
<sequence>MEDTEKPADEKPADADKPDAEKEEASTEADSSTSIVDNAVKAADRLEKANEMASKNLDRQEKLDARRALGGRAEAGQEVKPKTQDDADQEEADEILHYGED</sequence>
<feature type="compositionally biased region" description="Basic and acidic residues" evidence="1">
    <location>
        <begin position="1"/>
        <end position="25"/>
    </location>
</feature>
<comment type="caution">
    <text evidence="2">The sequence shown here is derived from an EMBL/GenBank/DDBJ whole genome shotgun (WGS) entry which is preliminary data.</text>
</comment>
<organism evidence="2">
    <name type="scientific">marine sediment metagenome</name>
    <dbReference type="NCBI Taxonomy" id="412755"/>
    <lineage>
        <taxon>unclassified sequences</taxon>
        <taxon>metagenomes</taxon>
        <taxon>ecological metagenomes</taxon>
    </lineage>
</organism>
<feature type="compositionally biased region" description="Basic and acidic residues" evidence="1">
    <location>
        <begin position="75"/>
        <end position="85"/>
    </location>
</feature>
<name>A0A0F9PXN5_9ZZZZ</name>
<evidence type="ECO:0000256" key="1">
    <source>
        <dbReference type="SAM" id="MobiDB-lite"/>
    </source>
</evidence>
<feature type="region of interest" description="Disordered" evidence="1">
    <location>
        <begin position="1"/>
        <end position="101"/>
    </location>
</feature>
<proteinExistence type="predicted"/>
<reference evidence="2" key="1">
    <citation type="journal article" date="2015" name="Nature">
        <title>Complex archaea that bridge the gap between prokaryotes and eukaryotes.</title>
        <authorList>
            <person name="Spang A."/>
            <person name="Saw J.H."/>
            <person name="Jorgensen S.L."/>
            <person name="Zaremba-Niedzwiedzka K."/>
            <person name="Martijn J."/>
            <person name="Lind A.E."/>
            <person name="van Eijk R."/>
            <person name="Schleper C."/>
            <person name="Guy L."/>
            <person name="Ettema T.J."/>
        </authorList>
    </citation>
    <scope>NUCLEOTIDE SEQUENCE</scope>
</reference>
<feature type="compositionally biased region" description="Basic and acidic residues" evidence="1">
    <location>
        <begin position="42"/>
        <end position="67"/>
    </location>
</feature>
<evidence type="ECO:0000313" key="2">
    <source>
        <dbReference type="EMBL" id="KKN36385.1"/>
    </source>
</evidence>
<accession>A0A0F9PXN5</accession>
<dbReference type="EMBL" id="LAZR01001969">
    <property type="protein sequence ID" value="KKN36385.1"/>
    <property type="molecule type" value="Genomic_DNA"/>
</dbReference>
<gene>
    <name evidence="2" type="ORF">LCGC14_0774230</name>
</gene>